<dbReference type="GO" id="GO:0006351">
    <property type="term" value="P:DNA-templated transcription"/>
    <property type="evidence" value="ECO:0007669"/>
    <property type="project" value="TreeGrafter"/>
</dbReference>
<keyword evidence="2" id="KW-0805">Transcription regulation</keyword>
<dbReference type="GO" id="GO:0003700">
    <property type="term" value="F:DNA-binding transcription factor activity"/>
    <property type="evidence" value="ECO:0007669"/>
    <property type="project" value="InterPro"/>
</dbReference>
<dbReference type="RefSeq" id="WP_155712654.1">
    <property type="nucleotide sequence ID" value="NZ_BMWU01000033.1"/>
</dbReference>
<protein>
    <submittedName>
        <fullName evidence="6">LysR family transcriptional regulator</fullName>
    </submittedName>
</protein>
<keyword evidence="7" id="KW-1185">Reference proteome</keyword>
<sequence length="286" mass="30926">MDWDDARIFLGIYRAGTLRGAAAGLGIDQATAGRRLAAMEAALNAKLFLRTPSGYVPTPAGEMAARPAEKMEAAAHQLEREMQGIDNRLSGTVRVATTDTMAQYFVMDAIRALHARHPDIRVVLHVTTAMTNLTRREADLAVRTLKPTDPDLVSRHLARRTSGLYASKTYLRERGVPLVESGLAGHDLVIYHASVAPRQATHVAGVSIAGARVALEVNTGLMLMEAARAGIGIAELPVHMAGQDPRLVRVFPDRVHSYDMYLVMHGDLNRSARVRAVADAIVASVP</sequence>
<dbReference type="SUPFAM" id="SSF46785">
    <property type="entry name" value="Winged helix' DNA-binding domain"/>
    <property type="match status" value="1"/>
</dbReference>
<dbReference type="CDD" id="cd08422">
    <property type="entry name" value="PBP2_CrgA_like"/>
    <property type="match status" value="1"/>
</dbReference>
<evidence type="ECO:0000256" key="4">
    <source>
        <dbReference type="ARBA" id="ARBA00023163"/>
    </source>
</evidence>
<dbReference type="Gene3D" id="3.40.190.290">
    <property type="match status" value="1"/>
</dbReference>
<dbReference type="InterPro" id="IPR005119">
    <property type="entry name" value="LysR_subst-bd"/>
</dbReference>
<dbReference type="PANTHER" id="PTHR30537">
    <property type="entry name" value="HTH-TYPE TRANSCRIPTIONAL REGULATOR"/>
    <property type="match status" value="1"/>
</dbReference>
<dbReference type="Proteomes" id="UP000431684">
    <property type="component" value="Unassembled WGS sequence"/>
</dbReference>
<evidence type="ECO:0000259" key="5">
    <source>
        <dbReference type="PROSITE" id="PS50931"/>
    </source>
</evidence>
<dbReference type="SUPFAM" id="SSF53850">
    <property type="entry name" value="Periplasmic binding protein-like II"/>
    <property type="match status" value="1"/>
</dbReference>
<evidence type="ECO:0000256" key="3">
    <source>
        <dbReference type="ARBA" id="ARBA00023125"/>
    </source>
</evidence>
<dbReference type="EMBL" id="WNWM01000002">
    <property type="protein sequence ID" value="MUI15209.1"/>
    <property type="molecule type" value="Genomic_DNA"/>
</dbReference>
<gene>
    <name evidence="6" type="ORF">GJV26_22465</name>
</gene>
<dbReference type="PANTHER" id="PTHR30537:SF3">
    <property type="entry name" value="TRANSCRIPTIONAL REGULATORY PROTEIN"/>
    <property type="match status" value="1"/>
</dbReference>
<organism evidence="6 7">
    <name type="scientific">Pseudoduganella dura</name>
    <dbReference type="NCBI Taxonomy" id="321982"/>
    <lineage>
        <taxon>Bacteria</taxon>
        <taxon>Pseudomonadati</taxon>
        <taxon>Pseudomonadota</taxon>
        <taxon>Betaproteobacteria</taxon>
        <taxon>Burkholderiales</taxon>
        <taxon>Oxalobacteraceae</taxon>
        <taxon>Telluria group</taxon>
        <taxon>Pseudoduganella</taxon>
    </lineage>
</organism>
<accession>A0A6I3XFM4</accession>
<dbReference type="InterPro" id="IPR036390">
    <property type="entry name" value="WH_DNA-bd_sf"/>
</dbReference>
<keyword evidence="3" id="KW-0238">DNA-binding</keyword>
<proteinExistence type="inferred from homology"/>
<dbReference type="Pfam" id="PF00126">
    <property type="entry name" value="HTH_1"/>
    <property type="match status" value="1"/>
</dbReference>
<dbReference type="InterPro" id="IPR000847">
    <property type="entry name" value="LysR_HTH_N"/>
</dbReference>
<dbReference type="GO" id="GO:0043565">
    <property type="term" value="F:sequence-specific DNA binding"/>
    <property type="evidence" value="ECO:0007669"/>
    <property type="project" value="TreeGrafter"/>
</dbReference>
<name>A0A6I3XFM4_9BURK</name>
<dbReference type="Pfam" id="PF03466">
    <property type="entry name" value="LysR_substrate"/>
    <property type="match status" value="1"/>
</dbReference>
<dbReference type="AlphaFoldDB" id="A0A6I3XFM4"/>
<comment type="caution">
    <text evidence="6">The sequence shown here is derived from an EMBL/GenBank/DDBJ whole genome shotgun (WGS) entry which is preliminary data.</text>
</comment>
<feature type="domain" description="HTH lysR-type" evidence="5">
    <location>
        <begin position="1"/>
        <end position="58"/>
    </location>
</feature>
<evidence type="ECO:0000256" key="1">
    <source>
        <dbReference type="ARBA" id="ARBA00009437"/>
    </source>
</evidence>
<dbReference type="InterPro" id="IPR058163">
    <property type="entry name" value="LysR-type_TF_proteobact-type"/>
</dbReference>
<evidence type="ECO:0000256" key="2">
    <source>
        <dbReference type="ARBA" id="ARBA00023015"/>
    </source>
</evidence>
<dbReference type="PROSITE" id="PS50931">
    <property type="entry name" value="HTH_LYSR"/>
    <property type="match status" value="1"/>
</dbReference>
<reference evidence="6 7" key="1">
    <citation type="submission" date="2019-11" db="EMBL/GenBank/DDBJ databases">
        <title>Draft Genome Sequences of Six Type Strains of the Genus Massilia.</title>
        <authorList>
            <person name="Miess H."/>
            <person name="Frediansyah A."/>
            <person name="Goeker M."/>
            <person name="Gross H."/>
        </authorList>
    </citation>
    <scope>NUCLEOTIDE SEQUENCE [LARGE SCALE GENOMIC DNA]</scope>
    <source>
        <strain evidence="6 7">DSM 17513</strain>
    </source>
</reference>
<evidence type="ECO:0000313" key="6">
    <source>
        <dbReference type="EMBL" id="MUI15209.1"/>
    </source>
</evidence>
<keyword evidence="4" id="KW-0804">Transcription</keyword>
<dbReference type="Gene3D" id="1.10.10.10">
    <property type="entry name" value="Winged helix-like DNA-binding domain superfamily/Winged helix DNA-binding domain"/>
    <property type="match status" value="1"/>
</dbReference>
<evidence type="ECO:0000313" key="7">
    <source>
        <dbReference type="Proteomes" id="UP000431684"/>
    </source>
</evidence>
<comment type="similarity">
    <text evidence="1">Belongs to the LysR transcriptional regulatory family.</text>
</comment>
<dbReference type="OrthoDB" id="9072091at2"/>
<dbReference type="InterPro" id="IPR036388">
    <property type="entry name" value="WH-like_DNA-bd_sf"/>
</dbReference>